<evidence type="ECO:0000256" key="8">
    <source>
        <dbReference type="ARBA" id="ARBA00022989"/>
    </source>
</evidence>
<comment type="subunit">
    <text evidence="11">The system is composed of three essential subunits: KdpA, KdpB and KdpC.</text>
</comment>
<evidence type="ECO:0000256" key="7">
    <source>
        <dbReference type="ARBA" id="ARBA00022958"/>
    </source>
</evidence>
<evidence type="ECO:0000256" key="10">
    <source>
        <dbReference type="ARBA" id="ARBA00023136"/>
    </source>
</evidence>
<evidence type="ECO:0000256" key="2">
    <source>
        <dbReference type="ARBA" id="ARBA00022475"/>
    </source>
</evidence>
<dbReference type="GO" id="GO:0005524">
    <property type="term" value="F:ATP binding"/>
    <property type="evidence" value="ECO:0007669"/>
    <property type="project" value="UniProtKB-UniRule"/>
</dbReference>
<dbReference type="AlphaFoldDB" id="A0A1C6INT4"/>
<keyword evidence="2 11" id="KW-1003">Cell membrane</keyword>
<dbReference type="Pfam" id="PF02669">
    <property type="entry name" value="KdpC"/>
    <property type="match status" value="1"/>
</dbReference>
<dbReference type="InterPro" id="IPR003820">
    <property type="entry name" value="KdpC"/>
</dbReference>
<dbReference type="PANTHER" id="PTHR30042">
    <property type="entry name" value="POTASSIUM-TRANSPORTING ATPASE C CHAIN"/>
    <property type="match status" value="1"/>
</dbReference>
<accession>A0A1C6INT4</accession>
<dbReference type="EMBL" id="FMHG01000001">
    <property type="protein sequence ID" value="SCJ71290.1"/>
    <property type="molecule type" value="Genomic_DNA"/>
</dbReference>
<keyword evidence="4 11" id="KW-0812">Transmembrane</keyword>
<keyword evidence="10 11" id="KW-0472">Membrane</keyword>
<comment type="similarity">
    <text evidence="11">Belongs to the KdpC family.</text>
</comment>
<keyword evidence="8 11" id="KW-1133">Transmembrane helix</keyword>
<evidence type="ECO:0000256" key="6">
    <source>
        <dbReference type="ARBA" id="ARBA00022840"/>
    </source>
</evidence>
<evidence type="ECO:0000313" key="12">
    <source>
        <dbReference type="EMBL" id="SCJ71290.1"/>
    </source>
</evidence>
<protein>
    <recommendedName>
        <fullName evidence="11">Potassium-transporting ATPase KdpC subunit</fullName>
    </recommendedName>
    <alternativeName>
        <fullName evidence="11">ATP phosphohydrolase [potassium-transporting] C chain</fullName>
    </alternativeName>
    <alternativeName>
        <fullName evidence="11">Potassium-binding and translocating subunit C</fullName>
    </alternativeName>
    <alternativeName>
        <fullName evidence="11">Potassium-translocating ATPase C chain</fullName>
    </alternativeName>
</protein>
<evidence type="ECO:0000256" key="4">
    <source>
        <dbReference type="ARBA" id="ARBA00022692"/>
    </source>
</evidence>
<evidence type="ECO:0000256" key="11">
    <source>
        <dbReference type="HAMAP-Rule" id="MF_00276"/>
    </source>
</evidence>
<sequence>MKKVLSRAAGLLLCMSLLCGLIYTLAVTGIGQLLFPHQAGGSIIEIDGKTYGSELLGQQFSDDGHLWGRVMYVDVSTFTDENGQPVLYAWASNLSPASDEYEQLIAQRVEKLRAADPQADPDNIPVDLVTCSGSGLDPEISPKAAAYQVPRIAAARGVSESEVQAVIDRYTTGRFLGVFGEERVNVLKVNLALDGILTES</sequence>
<dbReference type="NCBIfam" id="NF001454">
    <property type="entry name" value="PRK00315.1"/>
    <property type="match status" value="1"/>
</dbReference>
<comment type="subcellular location">
    <subcellularLocation>
        <location evidence="11">Cell membrane</location>
        <topology evidence="11">Single-pass membrane protein</topology>
    </subcellularLocation>
</comment>
<dbReference type="GO" id="GO:0008556">
    <property type="term" value="F:P-type potassium transmembrane transporter activity"/>
    <property type="evidence" value="ECO:0007669"/>
    <property type="project" value="InterPro"/>
</dbReference>
<dbReference type="PANTHER" id="PTHR30042:SF2">
    <property type="entry name" value="POTASSIUM-TRANSPORTING ATPASE KDPC SUBUNIT"/>
    <property type="match status" value="1"/>
</dbReference>
<evidence type="ECO:0000256" key="1">
    <source>
        <dbReference type="ARBA" id="ARBA00022448"/>
    </source>
</evidence>
<dbReference type="GO" id="GO:0005886">
    <property type="term" value="C:plasma membrane"/>
    <property type="evidence" value="ECO:0007669"/>
    <property type="project" value="UniProtKB-SubCell"/>
</dbReference>
<keyword evidence="5 11" id="KW-0547">Nucleotide-binding</keyword>
<evidence type="ECO:0000256" key="3">
    <source>
        <dbReference type="ARBA" id="ARBA00022538"/>
    </source>
</evidence>
<organism evidence="12">
    <name type="scientific">uncultured Anaerotruncus sp</name>
    <dbReference type="NCBI Taxonomy" id="905011"/>
    <lineage>
        <taxon>Bacteria</taxon>
        <taxon>Bacillati</taxon>
        <taxon>Bacillota</taxon>
        <taxon>Clostridia</taxon>
        <taxon>Eubacteriales</taxon>
        <taxon>Oscillospiraceae</taxon>
        <taxon>Anaerotruncus</taxon>
        <taxon>environmental samples</taxon>
    </lineage>
</organism>
<keyword evidence="1 11" id="KW-0813">Transport</keyword>
<dbReference type="HAMAP" id="MF_00276">
    <property type="entry name" value="KdpC"/>
    <property type="match status" value="1"/>
</dbReference>
<reference evidence="12" key="1">
    <citation type="submission" date="2015-09" db="EMBL/GenBank/DDBJ databases">
        <authorList>
            <consortium name="Pathogen Informatics"/>
        </authorList>
    </citation>
    <scope>NUCLEOTIDE SEQUENCE</scope>
    <source>
        <strain evidence="12">2789STDY5834896</strain>
    </source>
</reference>
<comment type="function">
    <text evidence="11">Part of the high-affinity ATP-driven potassium transport (or Kdp) system, which catalyzes the hydrolysis of ATP coupled with the electrogenic transport of potassium into the cytoplasm. This subunit acts as a catalytic chaperone that increases the ATP-binding affinity of the ATP-hydrolyzing subunit KdpB by the formation of a transient KdpB/KdpC/ATP ternary complex.</text>
</comment>
<keyword evidence="6 11" id="KW-0067">ATP-binding</keyword>
<evidence type="ECO:0000256" key="9">
    <source>
        <dbReference type="ARBA" id="ARBA00023065"/>
    </source>
</evidence>
<dbReference type="PIRSF" id="PIRSF001296">
    <property type="entry name" value="K_ATPase_KdpC"/>
    <property type="match status" value="1"/>
</dbReference>
<gene>
    <name evidence="11" type="primary">kdpC</name>
    <name evidence="12" type="ORF">SAMEA3545359_01570</name>
</gene>
<keyword evidence="3 11" id="KW-0633">Potassium transport</keyword>
<proteinExistence type="inferred from homology"/>
<name>A0A1C6INT4_9FIRM</name>
<dbReference type="NCBIfam" id="TIGR00681">
    <property type="entry name" value="kdpC"/>
    <property type="match status" value="1"/>
</dbReference>
<evidence type="ECO:0000256" key="5">
    <source>
        <dbReference type="ARBA" id="ARBA00022741"/>
    </source>
</evidence>
<keyword evidence="7 11" id="KW-0630">Potassium</keyword>
<keyword evidence="9 11" id="KW-0406">Ion transport</keyword>